<gene>
    <name evidence="6" type="ORF">F8M41_001473</name>
</gene>
<evidence type="ECO:0000313" key="7">
    <source>
        <dbReference type="Proteomes" id="UP000439903"/>
    </source>
</evidence>
<dbReference type="OrthoDB" id="336240at2759"/>
<dbReference type="Proteomes" id="UP000439903">
    <property type="component" value="Unassembled WGS sequence"/>
</dbReference>
<evidence type="ECO:0000256" key="3">
    <source>
        <dbReference type="ARBA" id="ARBA00022833"/>
    </source>
</evidence>
<feature type="compositionally biased region" description="Polar residues" evidence="4">
    <location>
        <begin position="590"/>
        <end position="599"/>
    </location>
</feature>
<organism evidence="6 7">
    <name type="scientific">Gigaspora margarita</name>
    <dbReference type="NCBI Taxonomy" id="4874"/>
    <lineage>
        <taxon>Eukaryota</taxon>
        <taxon>Fungi</taxon>
        <taxon>Fungi incertae sedis</taxon>
        <taxon>Mucoromycota</taxon>
        <taxon>Glomeromycotina</taxon>
        <taxon>Glomeromycetes</taxon>
        <taxon>Diversisporales</taxon>
        <taxon>Gigasporaceae</taxon>
        <taxon>Gigaspora</taxon>
    </lineage>
</organism>
<name>A0A8H4A839_GIGMA</name>
<dbReference type="InterPro" id="IPR017907">
    <property type="entry name" value="Znf_RING_CS"/>
</dbReference>
<keyword evidence="2" id="KW-0863">Zinc-finger</keyword>
<dbReference type="Gene3D" id="3.30.40.10">
    <property type="entry name" value="Zinc/RING finger domain, C3HC4 (zinc finger)"/>
    <property type="match status" value="1"/>
</dbReference>
<evidence type="ECO:0000256" key="1">
    <source>
        <dbReference type="ARBA" id="ARBA00022723"/>
    </source>
</evidence>
<dbReference type="SMART" id="SM00360">
    <property type="entry name" value="RRM"/>
    <property type="match status" value="1"/>
</dbReference>
<dbReference type="EMBL" id="WTPW01001114">
    <property type="protein sequence ID" value="KAF0455592.1"/>
    <property type="molecule type" value="Genomic_DNA"/>
</dbReference>
<dbReference type="GO" id="GO:0003723">
    <property type="term" value="F:RNA binding"/>
    <property type="evidence" value="ECO:0007669"/>
    <property type="project" value="InterPro"/>
</dbReference>
<comment type="caution">
    <text evidence="6">The sequence shown here is derived from an EMBL/GenBank/DDBJ whole genome shotgun (WGS) entry which is preliminary data.</text>
</comment>
<keyword evidence="7" id="KW-1185">Reference proteome</keyword>
<protein>
    <submittedName>
        <fullName evidence="6">Nucleotide-binding, alpha-beta plait</fullName>
    </submittedName>
</protein>
<sequence length="734" mass="82693">MYQEQHILQGETPTTIPKKSVMITTADKNDIAKAFDKALDEITKHINEVSVSTPIGKQPQNNNLKISPADSDKSASSGHSSQSSGQTSSTSITEESIEIKVLGKFRNDGRPLPFNVHFKDPLSRLETVEENPEEGRTAPSSPIASSFDLIMPISLPQTHSVASRKSLMSNLIKPPTVKVVSTQGKAEHDYVIPKTSSRTSCIACIHGNVLLKPCGHRMCESCVHILRSNTVKSSFKTYSECILCKTPVAEFVTFSGKKESQGDNISPVKTNVNIQFMQNTVEEDTLRPLSWGFSGMTPLTTRPVQAMASVTNRPQQIQFGELSKLATAFNWPVIKLTNIPWDVSLKEIKTFLSAFKLPNASLYAQCIHIIMDRTSGKTLSEAYIELATSAEANRAVDTRNMKPLKGRLVSCMRSSQEDLMRAVFPKWKGEFSGCDAVVTSEILQSSPTVPQIPFITREEMNSLLVVCRNYKLHFSRKCAERPFENIISVLVKFPFHQGNLYTTLQRDLLFEMLKLAIESLKIHLSKEYHRIDETLLERMMRAGIMTPVFTERQKLMILQVSGMTLPADLQDRLTPFKKDETEQSSETHHQVNPTSNTNMSTDNITLIPSSLFHSPPVEFSEYKGIFDPFRDDRELRASFLQNELKLAQAQVRVASTSRLPPPQPSPAQPQLGAFRAFDVWNRLNEYRNMEFVSNMNTSNQIQSLHTQQRNVLDRLHTDHGKNPFFVKDFNYEDF</sequence>
<dbReference type="InterPro" id="IPR012677">
    <property type="entry name" value="Nucleotide-bd_a/b_plait_sf"/>
</dbReference>
<evidence type="ECO:0000256" key="2">
    <source>
        <dbReference type="ARBA" id="ARBA00022771"/>
    </source>
</evidence>
<evidence type="ECO:0000313" key="6">
    <source>
        <dbReference type="EMBL" id="KAF0455592.1"/>
    </source>
</evidence>
<keyword evidence="3" id="KW-0862">Zinc</keyword>
<feature type="compositionally biased region" description="Basic and acidic residues" evidence="4">
    <location>
        <begin position="578"/>
        <end position="589"/>
    </location>
</feature>
<dbReference type="GO" id="GO:0008270">
    <property type="term" value="F:zinc ion binding"/>
    <property type="evidence" value="ECO:0007669"/>
    <property type="project" value="UniProtKB-KW"/>
</dbReference>
<dbReference type="Gene3D" id="3.30.70.330">
    <property type="match status" value="1"/>
</dbReference>
<feature type="compositionally biased region" description="Polar residues" evidence="4">
    <location>
        <begin position="50"/>
        <end position="65"/>
    </location>
</feature>
<dbReference type="InterPro" id="IPR000504">
    <property type="entry name" value="RRM_dom"/>
</dbReference>
<feature type="compositionally biased region" description="Low complexity" evidence="4">
    <location>
        <begin position="74"/>
        <end position="93"/>
    </location>
</feature>
<evidence type="ECO:0000256" key="4">
    <source>
        <dbReference type="SAM" id="MobiDB-lite"/>
    </source>
</evidence>
<proteinExistence type="predicted"/>
<evidence type="ECO:0000259" key="5">
    <source>
        <dbReference type="SMART" id="SM00360"/>
    </source>
</evidence>
<reference evidence="6 7" key="1">
    <citation type="journal article" date="2019" name="Environ. Microbiol.">
        <title>At the nexus of three kingdoms: the genome of the mycorrhizal fungus Gigaspora margarita provides insights into plant, endobacterial and fungal interactions.</title>
        <authorList>
            <person name="Venice F."/>
            <person name="Ghignone S."/>
            <person name="Salvioli di Fossalunga A."/>
            <person name="Amselem J."/>
            <person name="Novero M."/>
            <person name="Xianan X."/>
            <person name="Sedzielewska Toro K."/>
            <person name="Morin E."/>
            <person name="Lipzen A."/>
            <person name="Grigoriev I.V."/>
            <person name="Henrissat B."/>
            <person name="Martin F.M."/>
            <person name="Bonfante P."/>
        </authorList>
    </citation>
    <scope>NUCLEOTIDE SEQUENCE [LARGE SCALE GENOMIC DNA]</scope>
    <source>
        <strain evidence="6 7">BEG34</strain>
    </source>
</reference>
<feature type="domain" description="RRM" evidence="5">
    <location>
        <begin position="333"/>
        <end position="412"/>
    </location>
</feature>
<accession>A0A8H4A839</accession>
<dbReference type="InterPro" id="IPR035979">
    <property type="entry name" value="RBD_domain_sf"/>
</dbReference>
<dbReference type="PROSITE" id="PS00518">
    <property type="entry name" value="ZF_RING_1"/>
    <property type="match status" value="1"/>
</dbReference>
<dbReference type="SUPFAM" id="SSF54928">
    <property type="entry name" value="RNA-binding domain, RBD"/>
    <property type="match status" value="1"/>
</dbReference>
<feature type="region of interest" description="Disordered" evidence="4">
    <location>
        <begin position="578"/>
        <end position="599"/>
    </location>
</feature>
<dbReference type="InterPro" id="IPR013083">
    <property type="entry name" value="Znf_RING/FYVE/PHD"/>
</dbReference>
<feature type="region of interest" description="Disordered" evidence="4">
    <location>
        <begin position="50"/>
        <end position="93"/>
    </location>
</feature>
<dbReference type="AlphaFoldDB" id="A0A8H4A839"/>
<dbReference type="CDD" id="cd12254">
    <property type="entry name" value="RRM_hnRNPH_ESRPs_RBM12_like"/>
    <property type="match status" value="1"/>
</dbReference>
<keyword evidence="1" id="KW-0479">Metal-binding</keyword>